<evidence type="ECO:0000259" key="2">
    <source>
        <dbReference type="Pfam" id="PF12706"/>
    </source>
</evidence>
<dbReference type="AlphaFoldDB" id="A0A9W9XVU6"/>
<comment type="caution">
    <text evidence="3">The sequence shown here is derived from an EMBL/GenBank/DDBJ whole genome shotgun (WGS) entry which is preliminary data.</text>
</comment>
<reference evidence="3" key="1">
    <citation type="submission" date="2022-12" db="EMBL/GenBank/DDBJ databases">
        <authorList>
            <person name="Petersen C."/>
        </authorList>
    </citation>
    <scope>NUCLEOTIDE SEQUENCE</scope>
    <source>
        <strain evidence="3">IBT 29495</strain>
    </source>
</reference>
<evidence type="ECO:0000313" key="4">
    <source>
        <dbReference type="Proteomes" id="UP001149954"/>
    </source>
</evidence>
<dbReference type="Gene3D" id="3.60.15.10">
    <property type="entry name" value="Ribonuclease Z/Hydroxyacylglutathione hydrolase-like"/>
    <property type="match status" value="1"/>
</dbReference>
<dbReference type="Pfam" id="PF12706">
    <property type="entry name" value="Lactamase_B_2"/>
    <property type="match status" value="1"/>
</dbReference>
<dbReference type="PANTHER" id="PTHR43546:SF7">
    <property type="entry name" value="METALLO-BETA-LACTAMASE DOMAIN-CONTAINING PROTEIN"/>
    <property type="match status" value="1"/>
</dbReference>
<name>A0A9W9XVU6_9EURO</name>
<feature type="region of interest" description="Disordered" evidence="1">
    <location>
        <begin position="1"/>
        <end position="38"/>
    </location>
</feature>
<dbReference type="SUPFAM" id="SSF56281">
    <property type="entry name" value="Metallo-hydrolase/oxidoreductase"/>
    <property type="match status" value="1"/>
</dbReference>
<protein>
    <recommendedName>
        <fullName evidence="2">Metallo-beta-lactamase domain-containing protein</fullName>
    </recommendedName>
</protein>
<feature type="domain" description="Metallo-beta-lactamase" evidence="2">
    <location>
        <begin position="87"/>
        <end position="301"/>
    </location>
</feature>
<evidence type="ECO:0000313" key="3">
    <source>
        <dbReference type="EMBL" id="KAJ5503846.1"/>
    </source>
</evidence>
<proteinExistence type="predicted"/>
<dbReference type="EMBL" id="JAPWDS010000003">
    <property type="protein sequence ID" value="KAJ5503846.1"/>
    <property type="molecule type" value="Genomic_DNA"/>
</dbReference>
<dbReference type="InterPro" id="IPR036866">
    <property type="entry name" value="RibonucZ/Hydroxyglut_hydro"/>
</dbReference>
<dbReference type="PANTHER" id="PTHR43546">
    <property type="entry name" value="UPF0173 METAL-DEPENDENT HYDROLASE MJ1163-RELATED"/>
    <property type="match status" value="1"/>
</dbReference>
<reference evidence="3" key="2">
    <citation type="journal article" date="2023" name="IMA Fungus">
        <title>Comparative genomic study of the Penicillium genus elucidates a diverse pangenome and 15 lateral gene transfer events.</title>
        <authorList>
            <person name="Petersen C."/>
            <person name="Sorensen T."/>
            <person name="Nielsen M.R."/>
            <person name="Sondergaard T.E."/>
            <person name="Sorensen J.L."/>
            <person name="Fitzpatrick D.A."/>
            <person name="Frisvad J.C."/>
            <person name="Nielsen K.L."/>
        </authorList>
    </citation>
    <scope>NUCLEOTIDE SEQUENCE</scope>
    <source>
        <strain evidence="3">IBT 29495</strain>
    </source>
</reference>
<keyword evidence="4" id="KW-1185">Reference proteome</keyword>
<sequence length="342" mass="38275">MKSISIDPKRNHPPIQDLPSLTSTPAQLPPAKATKLHPFKPGEENASLFFVGTATTIIEWTGIRIMTDPNFLHAGDHVHLGPGVSSERLTNPDIDLHDLPRIDLVLLSHYHEEHFDKRIEASLRRDLPIITTPPAKEHLTSKNQDSFTSVSALDPFEQIEVSIEDTEGPGQPRLRVTGVPGKHVPPNRVIEKLNTLTNAFPPTNGWMLELGHGTNTADFSCGYRIYISGDTLLVDELHEIPTRHTGQRIDLMLAHLGGTAIPSPLVGRLMEPLAQMVTMDAEQGLQLIQLIQPDVTIPIHYDDYKAFASPLEDFRRIMEAAGLLDNVVFLDRRDQYWFRVMK</sequence>
<gene>
    <name evidence="3" type="ORF">N7463_006720</name>
</gene>
<dbReference type="InterPro" id="IPR001279">
    <property type="entry name" value="Metallo-B-lactamas"/>
</dbReference>
<dbReference type="InterPro" id="IPR050114">
    <property type="entry name" value="UPF0173_UPF0282_UlaG_hydrolase"/>
</dbReference>
<accession>A0A9W9XVU6</accession>
<organism evidence="3 4">
    <name type="scientific">Penicillium fimorum</name>
    <dbReference type="NCBI Taxonomy" id="1882269"/>
    <lineage>
        <taxon>Eukaryota</taxon>
        <taxon>Fungi</taxon>
        <taxon>Dikarya</taxon>
        <taxon>Ascomycota</taxon>
        <taxon>Pezizomycotina</taxon>
        <taxon>Eurotiomycetes</taxon>
        <taxon>Eurotiomycetidae</taxon>
        <taxon>Eurotiales</taxon>
        <taxon>Aspergillaceae</taxon>
        <taxon>Penicillium</taxon>
    </lineage>
</organism>
<dbReference type="OrthoDB" id="332863at2759"/>
<evidence type="ECO:0000256" key="1">
    <source>
        <dbReference type="SAM" id="MobiDB-lite"/>
    </source>
</evidence>
<dbReference type="Proteomes" id="UP001149954">
    <property type="component" value="Unassembled WGS sequence"/>
</dbReference>